<dbReference type="Gene3D" id="3.90.230.10">
    <property type="entry name" value="Creatinase/methionine aminopeptidase superfamily"/>
    <property type="match status" value="1"/>
</dbReference>
<dbReference type="InterPro" id="IPR000994">
    <property type="entry name" value="Pept_M24"/>
</dbReference>
<dbReference type="PROSITE" id="PS00680">
    <property type="entry name" value="MAP_1"/>
    <property type="match status" value="1"/>
</dbReference>
<feature type="binding site" evidence="5">
    <location>
        <position position="262"/>
    </location>
    <ligand>
        <name>substrate</name>
    </ligand>
</feature>
<evidence type="ECO:0000256" key="3">
    <source>
        <dbReference type="ARBA" id="ARBA00022723"/>
    </source>
</evidence>
<organism evidence="8 9">
    <name type="scientific">Smittium megazygosporum</name>
    <dbReference type="NCBI Taxonomy" id="133381"/>
    <lineage>
        <taxon>Eukaryota</taxon>
        <taxon>Fungi</taxon>
        <taxon>Fungi incertae sedis</taxon>
        <taxon>Zoopagomycota</taxon>
        <taxon>Kickxellomycotina</taxon>
        <taxon>Harpellomycetes</taxon>
        <taxon>Harpellales</taxon>
        <taxon>Legeriomycetaceae</taxon>
        <taxon>Smittium</taxon>
    </lineage>
</organism>
<evidence type="ECO:0000256" key="2">
    <source>
        <dbReference type="ARBA" id="ARBA00022670"/>
    </source>
</evidence>
<dbReference type="GO" id="GO:0070006">
    <property type="term" value="F:metalloaminopeptidase activity"/>
    <property type="evidence" value="ECO:0007669"/>
    <property type="project" value="UniProtKB-UniRule"/>
</dbReference>
<dbReference type="NCBIfam" id="TIGR00500">
    <property type="entry name" value="met_pdase_I"/>
    <property type="match status" value="1"/>
</dbReference>
<protein>
    <recommendedName>
        <fullName evidence="6">Methionine aminopeptidase</fullName>
        <ecNumber evidence="6">3.4.11.18</ecNumber>
    </recommendedName>
</protein>
<keyword evidence="2 5" id="KW-0645">Protease</keyword>
<dbReference type="Proteomes" id="UP000245609">
    <property type="component" value="Unassembled WGS sequence"/>
</dbReference>
<comment type="catalytic activity">
    <reaction evidence="5 6">
        <text>Release of N-terminal amino acids, preferentially methionine, from peptides and arylamides.</text>
        <dbReference type="EC" id="3.4.11.18"/>
    </reaction>
</comment>
<gene>
    <name evidence="8" type="ORF">BB560_001538</name>
</gene>
<dbReference type="PANTHER" id="PTHR43330">
    <property type="entry name" value="METHIONINE AMINOPEPTIDASE"/>
    <property type="match status" value="1"/>
</dbReference>
<comment type="function">
    <text evidence="6">Cotranslationally removes the N-terminal methionine from nascent proteins. The N-terminal methionine is often cleaved when the second residue in the primary sequence is small and uncharged (Met-Ala-, Cys, Gly, Pro, Ser, Thr, or Val).</text>
</comment>
<dbReference type="EMBL" id="MBFS01000175">
    <property type="protein sequence ID" value="PVV03964.1"/>
    <property type="molecule type" value="Genomic_DNA"/>
</dbReference>
<keyword evidence="4 5" id="KW-0378">Hydrolase</keyword>
<dbReference type="GO" id="GO:0004239">
    <property type="term" value="F:initiator methionyl aminopeptidase activity"/>
    <property type="evidence" value="ECO:0007669"/>
    <property type="project" value="UniProtKB-UniRule"/>
</dbReference>
<dbReference type="EC" id="3.4.11.18" evidence="6"/>
<keyword evidence="1 5" id="KW-0031">Aminopeptidase</keyword>
<accession>A0A2T9ZHA7</accession>
<feature type="binding site" evidence="5">
    <location>
        <position position="192"/>
    </location>
    <ligand>
        <name>a divalent metal cation</name>
        <dbReference type="ChEBI" id="CHEBI:60240"/>
        <label>1</label>
    </ligand>
</feature>
<evidence type="ECO:0000313" key="9">
    <source>
        <dbReference type="Proteomes" id="UP000245609"/>
    </source>
</evidence>
<feature type="domain" description="Peptidase M24" evidence="7">
    <location>
        <begin position="100"/>
        <end position="325"/>
    </location>
</feature>
<feature type="binding site" evidence="5">
    <location>
        <position position="181"/>
    </location>
    <ligand>
        <name>a divalent metal cation</name>
        <dbReference type="ChEBI" id="CHEBI:60240"/>
        <label>1</label>
    </ligand>
</feature>
<comment type="cofactor">
    <cofactor evidence="5">
        <name>Co(2+)</name>
        <dbReference type="ChEBI" id="CHEBI:48828"/>
    </cofactor>
    <cofactor evidence="5">
        <name>Zn(2+)</name>
        <dbReference type="ChEBI" id="CHEBI:29105"/>
    </cofactor>
    <cofactor evidence="5">
        <name>Mn(2+)</name>
        <dbReference type="ChEBI" id="CHEBI:29035"/>
    </cofactor>
    <cofactor evidence="5">
        <name>Fe(2+)</name>
        <dbReference type="ChEBI" id="CHEBI:29033"/>
    </cofactor>
    <text evidence="5">Binds 2 divalent metal cations per subunit. Has a high-affinity and a low affinity metal-binding site. The true nature of the physiological cofactor is under debate. The enzyme is active with cobalt, zinc, manganese or divalent iron ions. Most likely, methionine aminopeptidases function as mononuclear Fe(2+)-metalloproteases under physiological conditions, and the catalytically relevant metal-binding site has been assigned to the histidine-containing high-affinity site.</text>
</comment>
<dbReference type="InterPro" id="IPR036005">
    <property type="entry name" value="Creatinase/aminopeptidase-like"/>
</dbReference>
<dbReference type="CDD" id="cd01086">
    <property type="entry name" value="MetAP1"/>
    <property type="match status" value="1"/>
</dbReference>
<dbReference type="HAMAP" id="MF_01974">
    <property type="entry name" value="MetAP_1"/>
    <property type="match status" value="1"/>
</dbReference>
<reference evidence="8 9" key="1">
    <citation type="journal article" date="2018" name="MBio">
        <title>Comparative Genomics Reveals the Core Gene Toolbox for the Fungus-Insect Symbiosis.</title>
        <authorList>
            <person name="Wang Y."/>
            <person name="Stata M."/>
            <person name="Wang W."/>
            <person name="Stajich J.E."/>
            <person name="White M.M."/>
            <person name="Moncalvo J.M."/>
        </authorList>
    </citation>
    <scope>NUCLEOTIDE SEQUENCE [LARGE SCALE GENOMIC DNA]</scope>
    <source>
        <strain evidence="8 9">SC-DP-2</strain>
    </source>
</reference>
<evidence type="ECO:0000313" key="8">
    <source>
        <dbReference type="EMBL" id="PVV03964.1"/>
    </source>
</evidence>
<evidence type="ECO:0000256" key="1">
    <source>
        <dbReference type="ARBA" id="ARBA00022438"/>
    </source>
</evidence>
<evidence type="ECO:0000256" key="6">
    <source>
        <dbReference type="RuleBase" id="RU003653"/>
    </source>
</evidence>
<sequence length="333" mass="36899">MLLNSRQSTLKHFSNHVQSSKLGRLSRPKPIVFEEAKIKIFGNYSPIYPNKKYLKKPIPQRPSFSLVPEHIERPKYANLGIPLRTPTSIPKLTETQISKLSSSCKLAADTLEFAKSLVVPGITTQEIDSKVLAFITEHNAYPSPLNYYGFPKSICTSINNIVAHGIPDSRPLLDGDIVNIDITVYRDGFHGDTSATFNVGQVDDQGLKLVNNTKFVLVKAIEMCGPGTHYKSLGNYIDSFATQNGYTVNNVFSGHGIGEHFHQNPLIYHFKNNESGIMTPGTAFTIEPMLNQGTEKVIFYPDEWTVTTADGGRSAQFEHTIVITDNGAKILTI</sequence>
<dbReference type="GO" id="GO:0046872">
    <property type="term" value="F:metal ion binding"/>
    <property type="evidence" value="ECO:0007669"/>
    <property type="project" value="UniProtKB-UniRule"/>
</dbReference>
<feature type="binding site" evidence="5">
    <location>
        <position position="164"/>
    </location>
    <ligand>
        <name>substrate</name>
    </ligand>
</feature>
<feature type="binding site" evidence="5">
    <location>
        <position position="287"/>
    </location>
    <ligand>
        <name>a divalent metal cation</name>
        <dbReference type="ChEBI" id="CHEBI:60240"/>
        <label>2</label>
        <note>catalytic</note>
    </ligand>
</feature>
<dbReference type="InterPro" id="IPR001714">
    <property type="entry name" value="Pept_M24_MAP"/>
</dbReference>
<comment type="similarity">
    <text evidence="5">Belongs to the peptidase M24A family. Methionine aminopeptidase type 1 subfamily.</text>
</comment>
<feature type="binding site" evidence="5">
    <location>
        <position position="255"/>
    </location>
    <ligand>
        <name>a divalent metal cation</name>
        <dbReference type="ChEBI" id="CHEBI:60240"/>
        <label>2</label>
        <note>catalytic</note>
    </ligand>
</feature>
<dbReference type="InterPro" id="IPR002467">
    <property type="entry name" value="Pept_M24A_MAP1"/>
</dbReference>
<dbReference type="SUPFAM" id="SSF55920">
    <property type="entry name" value="Creatinase/aminopeptidase"/>
    <property type="match status" value="1"/>
</dbReference>
<feature type="binding site" evidence="5">
    <location>
        <position position="318"/>
    </location>
    <ligand>
        <name>a divalent metal cation</name>
        <dbReference type="ChEBI" id="CHEBI:60240"/>
        <label>1</label>
    </ligand>
</feature>
<evidence type="ECO:0000256" key="4">
    <source>
        <dbReference type="ARBA" id="ARBA00022801"/>
    </source>
</evidence>
<proteinExistence type="inferred from homology"/>
<keyword evidence="9" id="KW-1185">Reference proteome</keyword>
<name>A0A2T9ZHA7_9FUNG</name>
<dbReference type="GO" id="GO:0006508">
    <property type="term" value="P:proteolysis"/>
    <property type="evidence" value="ECO:0007669"/>
    <property type="project" value="UniProtKB-KW"/>
</dbReference>
<keyword evidence="3 5" id="KW-0479">Metal-binding</keyword>
<feature type="binding site" evidence="5">
    <location>
        <position position="318"/>
    </location>
    <ligand>
        <name>a divalent metal cation</name>
        <dbReference type="ChEBI" id="CHEBI:60240"/>
        <label>2</label>
        <note>catalytic</note>
    </ligand>
</feature>
<dbReference type="STRING" id="133381.A0A2T9ZHA7"/>
<evidence type="ECO:0000256" key="5">
    <source>
        <dbReference type="HAMAP-Rule" id="MF_03174"/>
    </source>
</evidence>
<dbReference type="OrthoDB" id="3209743at2759"/>
<feature type="binding site" evidence="5">
    <location>
        <position position="192"/>
    </location>
    <ligand>
        <name>a divalent metal cation</name>
        <dbReference type="ChEBI" id="CHEBI:60240"/>
        <label>2</label>
        <note>catalytic</note>
    </ligand>
</feature>
<dbReference type="PRINTS" id="PR00599">
    <property type="entry name" value="MAPEPTIDASE"/>
</dbReference>
<dbReference type="AlphaFoldDB" id="A0A2T9ZHA7"/>
<comment type="caution">
    <text evidence="8">The sequence shown here is derived from an EMBL/GenBank/DDBJ whole genome shotgun (WGS) entry which is preliminary data.</text>
</comment>
<dbReference type="PANTHER" id="PTHR43330:SF8">
    <property type="entry name" value="METHIONINE AMINOPEPTIDASE 1D, MITOCHONDRIAL"/>
    <property type="match status" value="1"/>
</dbReference>
<dbReference type="Pfam" id="PF00557">
    <property type="entry name" value="Peptidase_M24"/>
    <property type="match status" value="1"/>
</dbReference>
<evidence type="ECO:0000259" key="7">
    <source>
        <dbReference type="Pfam" id="PF00557"/>
    </source>
</evidence>